<keyword evidence="6" id="KW-0902">Two-component regulatory system</keyword>
<dbReference type="InterPro" id="IPR035965">
    <property type="entry name" value="PAS-like_dom_sf"/>
</dbReference>
<dbReference type="InterPro" id="IPR000014">
    <property type="entry name" value="PAS"/>
</dbReference>
<dbReference type="PRINTS" id="PR00344">
    <property type="entry name" value="BCTRLSENSOR"/>
</dbReference>
<dbReference type="Pfam" id="PF00512">
    <property type="entry name" value="HisKA"/>
    <property type="match status" value="1"/>
</dbReference>
<protein>
    <recommendedName>
        <fullName evidence="2">histidine kinase</fullName>
        <ecNumber evidence="2">2.7.13.3</ecNumber>
    </recommendedName>
</protein>
<dbReference type="Gene3D" id="3.30.565.10">
    <property type="entry name" value="Histidine kinase-like ATPase, C-terminal domain"/>
    <property type="match status" value="1"/>
</dbReference>
<evidence type="ECO:0000256" key="5">
    <source>
        <dbReference type="ARBA" id="ARBA00022777"/>
    </source>
</evidence>
<dbReference type="InterPro" id="IPR036890">
    <property type="entry name" value="HATPase_C_sf"/>
</dbReference>
<evidence type="ECO:0000256" key="4">
    <source>
        <dbReference type="ARBA" id="ARBA00022679"/>
    </source>
</evidence>
<dbReference type="InterPro" id="IPR050736">
    <property type="entry name" value="Sensor_HK_Regulatory"/>
</dbReference>
<evidence type="ECO:0000256" key="2">
    <source>
        <dbReference type="ARBA" id="ARBA00012438"/>
    </source>
</evidence>
<evidence type="ECO:0000256" key="3">
    <source>
        <dbReference type="ARBA" id="ARBA00022553"/>
    </source>
</evidence>
<dbReference type="RefSeq" id="WP_345293765.1">
    <property type="nucleotide sequence ID" value="NZ_BAABJY010000001.1"/>
</dbReference>
<evidence type="ECO:0000256" key="1">
    <source>
        <dbReference type="ARBA" id="ARBA00000085"/>
    </source>
</evidence>
<sequence length="361" mass="39063">MHAQLDNVPCGVLVFDDDGQVLETNATLAQWLGWEAGALEGTPIESLYAPGGAIYHQTHLLPLLKLRRDVREIYVSLRTTSGEVLPVLANASRREDGGRARNTCVFLPMRQRHRFEQQLIDAREAAEAARDAKARFLSMMAHEIRTPLSAISGLAHVLLEEFHGPLAHAQREDAQIIQGAANDIDRLVGEILRFSRAEAGLDPPRLEPVAIDDALAGAESIMRPRWLEAGLAYERRCPPSSGEVIADPVRLHQILLNLLANATNHTAAGGAIAIECTVDAEASMVRLEVHDTGCGIAEKDLARIFEPFAQVNRAARPAGKRGTGLGLSISREFAIAMHGSLDARSEPGKGSVFTLALPLAT</sequence>
<dbReference type="InterPro" id="IPR005467">
    <property type="entry name" value="His_kinase_dom"/>
</dbReference>
<evidence type="ECO:0000259" key="7">
    <source>
        <dbReference type="PROSITE" id="PS50109"/>
    </source>
</evidence>
<proteinExistence type="predicted"/>
<evidence type="ECO:0000259" key="8">
    <source>
        <dbReference type="PROSITE" id="PS50112"/>
    </source>
</evidence>
<dbReference type="PANTHER" id="PTHR43711">
    <property type="entry name" value="TWO-COMPONENT HISTIDINE KINASE"/>
    <property type="match status" value="1"/>
</dbReference>
<dbReference type="SUPFAM" id="SSF47384">
    <property type="entry name" value="Homodimeric domain of signal transducing histidine kinase"/>
    <property type="match status" value="1"/>
</dbReference>
<keyword evidence="5" id="KW-0418">Kinase</keyword>
<dbReference type="SMART" id="SM00387">
    <property type="entry name" value="HATPase_c"/>
    <property type="match status" value="1"/>
</dbReference>
<dbReference type="SUPFAM" id="SSF55874">
    <property type="entry name" value="ATPase domain of HSP90 chaperone/DNA topoisomerase II/histidine kinase"/>
    <property type="match status" value="1"/>
</dbReference>
<dbReference type="PANTHER" id="PTHR43711:SF31">
    <property type="entry name" value="HISTIDINE KINASE"/>
    <property type="match status" value="1"/>
</dbReference>
<evidence type="ECO:0000313" key="10">
    <source>
        <dbReference type="Proteomes" id="UP001501323"/>
    </source>
</evidence>
<dbReference type="InterPro" id="IPR036097">
    <property type="entry name" value="HisK_dim/P_sf"/>
</dbReference>
<dbReference type="CDD" id="cd00130">
    <property type="entry name" value="PAS"/>
    <property type="match status" value="1"/>
</dbReference>
<dbReference type="NCBIfam" id="TIGR00229">
    <property type="entry name" value="sensory_box"/>
    <property type="match status" value="1"/>
</dbReference>
<dbReference type="PROSITE" id="PS50109">
    <property type="entry name" value="HIS_KIN"/>
    <property type="match status" value="1"/>
</dbReference>
<dbReference type="SUPFAM" id="SSF55785">
    <property type="entry name" value="PYP-like sensor domain (PAS domain)"/>
    <property type="match status" value="1"/>
</dbReference>
<reference evidence="10" key="1">
    <citation type="journal article" date="2019" name="Int. J. Syst. Evol. Microbiol.">
        <title>The Global Catalogue of Microorganisms (GCM) 10K type strain sequencing project: providing services to taxonomists for standard genome sequencing and annotation.</title>
        <authorList>
            <consortium name="The Broad Institute Genomics Platform"/>
            <consortium name="The Broad Institute Genome Sequencing Center for Infectious Disease"/>
            <person name="Wu L."/>
            <person name="Ma J."/>
        </authorList>
    </citation>
    <scope>NUCLEOTIDE SEQUENCE [LARGE SCALE GENOMIC DNA]</scope>
    <source>
        <strain evidence="10">JCM 18392</strain>
    </source>
</reference>
<dbReference type="SMART" id="SM00388">
    <property type="entry name" value="HisKA"/>
    <property type="match status" value="1"/>
</dbReference>
<keyword evidence="10" id="KW-1185">Reference proteome</keyword>
<dbReference type="InterPro" id="IPR013767">
    <property type="entry name" value="PAS_fold"/>
</dbReference>
<organism evidence="9 10">
    <name type="scientific">Luteimonas vadosa</name>
    <dbReference type="NCBI Taxonomy" id="1165507"/>
    <lineage>
        <taxon>Bacteria</taxon>
        <taxon>Pseudomonadati</taxon>
        <taxon>Pseudomonadota</taxon>
        <taxon>Gammaproteobacteria</taxon>
        <taxon>Lysobacterales</taxon>
        <taxon>Lysobacteraceae</taxon>
        <taxon>Luteimonas</taxon>
    </lineage>
</organism>
<gene>
    <name evidence="9" type="ORF">GCM10023332_03370</name>
</gene>
<comment type="catalytic activity">
    <reaction evidence="1">
        <text>ATP + protein L-histidine = ADP + protein N-phospho-L-histidine.</text>
        <dbReference type="EC" id="2.7.13.3"/>
    </reaction>
</comment>
<feature type="domain" description="Histidine kinase" evidence="7">
    <location>
        <begin position="139"/>
        <end position="361"/>
    </location>
</feature>
<comment type="caution">
    <text evidence="9">The sequence shown here is derived from an EMBL/GenBank/DDBJ whole genome shotgun (WGS) entry which is preliminary data.</text>
</comment>
<evidence type="ECO:0000313" key="9">
    <source>
        <dbReference type="EMBL" id="GAA4855106.1"/>
    </source>
</evidence>
<dbReference type="Proteomes" id="UP001501323">
    <property type="component" value="Unassembled WGS sequence"/>
</dbReference>
<dbReference type="Gene3D" id="1.10.287.130">
    <property type="match status" value="1"/>
</dbReference>
<dbReference type="CDD" id="cd00082">
    <property type="entry name" value="HisKA"/>
    <property type="match status" value="1"/>
</dbReference>
<accession>A0ABP9DQC8</accession>
<dbReference type="PROSITE" id="PS50112">
    <property type="entry name" value="PAS"/>
    <property type="match status" value="1"/>
</dbReference>
<feature type="domain" description="PAS" evidence="8">
    <location>
        <begin position="1"/>
        <end position="50"/>
    </location>
</feature>
<dbReference type="Gene3D" id="3.30.450.20">
    <property type="entry name" value="PAS domain"/>
    <property type="match status" value="1"/>
</dbReference>
<dbReference type="InterPro" id="IPR004358">
    <property type="entry name" value="Sig_transdc_His_kin-like_C"/>
</dbReference>
<evidence type="ECO:0000256" key="6">
    <source>
        <dbReference type="ARBA" id="ARBA00023012"/>
    </source>
</evidence>
<dbReference type="Pfam" id="PF00989">
    <property type="entry name" value="PAS"/>
    <property type="match status" value="1"/>
</dbReference>
<keyword evidence="4" id="KW-0808">Transferase</keyword>
<keyword evidence="3" id="KW-0597">Phosphoprotein</keyword>
<dbReference type="EMBL" id="BAABJY010000001">
    <property type="protein sequence ID" value="GAA4855106.1"/>
    <property type="molecule type" value="Genomic_DNA"/>
</dbReference>
<dbReference type="InterPro" id="IPR003594">
    <property type="entry name" value="HATPase_dom"/>
</dbReference>
<name>A0ABP9DQC8_9GAMM</name>
<dbReference type="EC" id="2.7.13.3" evidence="2"/>
<dbReference type="Pfam" id="PF02518">
    <property type="entry name" value="HATPase_c"/>
    <property type="match status" value="1"/>
</dbReference>
<dbReference type="InterPro" id="IPR003661">
    <property type="entry name" value="HisK_dim/P_dom"/>
</dbReference>